<accession>A0A2T9Y1G4</accession>
<dbReference type="GO" id="GO:0005794">
    <property type="term" value="C:Golgi apparatus"/>
    <property type="evidence" value="ECO:0007669"/>
    <property type="project" value="TreeGrafter"/>
</dbReference>
<dbReference type="GO" id="GO:0016020">
    <property type="term" value="C:membrane"/>
    <property type="evidence" value="ECO:0007669"/>
    <property type="project" value="InterPro"/>
</dbReference>
<dbReference type="InterPro" id="IPR029044">
    <property type="entry name" value="Nucleotide-diphossugar_trans"/>
</dbReference>
<organism evidence="4 5">
    <name type="scientific">Furculomyces boomerangus</name>
    <dbReference type="NCBI Taxonomy" id="61424"/>
    <lineage>
        <taxon>Eukaryota</taxon>
        <taxon>Fungi</taxon>
        <taxon>Fungi incertae sedis</taxon>
        <taxon>Zoopagomycota</taxon>
        <taxon>Kickxellomycotina</taxon>
        <taxon>Harpellomycetes</taxon>
        <taxon>Harpellales</taxon>
        <taxon>Harpellaceae</taxon>
        <taxon>Furculomyces</taxon>
    </lineage>
</organism>
<keyword evidence="3" id="KW-0812">Transmembrane</keyword>
<gene>
    <name evidence="4" type="ORF">BB559_006637</name>
</gene>
<dbReference type="OrthoDB" id="439943at2759"/>
<comment type="similarity">
    <text evidence="1">Belongs to the glycosyltransferase 15 family.</text>
</comment>
<dbReference type="STRING" id="61424.A0A2T9Y1G4"/>
<reference evidence="4 5" key="1">
    <citation type="journal article" date="2018" name="MBio">
        <title>Comparative Genomics Reveals the Core Gene Toolbox for the Fungus-Insect Symbiosis.</title>
        <authorList>
            <person name="Wang Y."/>
            <person name="Stata M."/>
            <person name="Wang W."/>
            <person name="Stajich J.E."/>
            <person name="White M.M."/>
            <person name="Moncalvo J.M."/>
        </authorList>
    </citation>
    <scope>NUCLEOTIDE SEQUENCE [LARGE SCALE GENOMIC DNA]</scope>
    <source>
        <strain evidence="4 5">AUS-77-4</strain>
    </source>
</reference>
<evidence type="ECO:0000313" key="5">
    <source>
        <dbReference type="Proteomes" id="UP000245699"/>
    </source>
</evidence>
<dbReference type="Gene3D" id="3.90.550.10">
    <property type="entry name" value="Spore Coat Polysaccharide Biosynthesis Protein SpsA, Chain A"/>
    <property type="match status" value="1"/>
</dbReference>
<sequence length="580" mass="69154">MNTNETLLELEDNGNSPMTNFGTLRKRRLSASVSYLRWRRNFMSVLPKQSAKIAILLLLPITLYILYYYTYFIPKSIDRLNFHNNKHKHVPNKIHEDEETEIGTKELINIIKADLLDNKDGGYSNGKSNRKGSGSKQGKLNLFSFKEIKEAQTNLDEYLDTNNTENIRISKMILYYYQMYQNEPNPLLSDSLTLSYKEKQQKIKMVADNILYNKRTNTNKIYKQNNTLNSEKYVDTNNKTKNFENIEKVGIVDRIERVNGAFVALVRNSELIGMQSAVRQIEDRFNNKFNYPYIFLNDKEFTQEFKSGIRSITKANVTFGLVEGESWGYPYWIDIDRADEEREYSDYVYGDSESYRFMCRFQSGYIFRHPLVENLDYYWRIEPDVKYYCDIDYDPFLFMKENKLVYGFNMALEEIHDTIPTLWNTTKEFMTKNPHLINPENNFLNWITKYKNKKRNEKRENEQLENEYLQDEYFYNGCHFWSNFEIVDLSFYRSEAYLDYFDYLDYSGGFFYERWGDAPIHTIAAAMFLKKEQVHFFRDIGYYHPDLGYCPEETDRVGACSCDSSKNVVYNQKCRRKWDI</sequence>
<name>A0A2T9Y1G4_9FUNG</name>
<keyword evidence="5" id="KW-1185">Reference proteome</keyword>
<comment type="caution">
    <text evidence="4">The sequence shown here is derived from an EMBL/GenBank/DDBJ whole genome shotgun (WGS) entry which is preliminary data.</text>
</comment>
<feature type="transmembrane region" description="Helical" evidence="3">
    <location>
        <begin position="53"/>
        <end position="72"/>
    </location>
</feature>
<evidence type="ECO:0000313" key="4">
    <source>
        <dbReference type="EMBL" id="PVU86157.1"/>
    </source>
</evidence>
<proteinExistence type="inferred from homology"/>
<dbReference type="GO" id="GO:0006487">
    <property type="term" value="P:protein N-linked glycosylation"/>
    <property type="evidence" value="ECO:0007669"/>
    <property type="project" value="TreeGrafter"/>
</dbReference>
<dbReference type="PANTHER" id="PTHR31121">
    <property type="entry name" value="ALPHA-1,2 MANNOSYLTRANSFERASE KTR1"/>
    <property type="match status" value="1"/>
</dbReference>
<dbReference type="InterPro" id="IPR002685">
    <property type="entry name" value="Glyco_trans_15"/>
</dbReference>
<keyword evidence="3" id="KW-1133">Transmembrane helix</keyword>
<dbReference type="GO" id="GO:0000032">
    <property type="term" value="P:cell wall mannoprotein biosynthetic process"/>
    <property type="evidence" value="ECO:0007669"/>
    <property type="project" value="TreeGrafter"/>
</dbReference>
<evidence type="ECO:0000256" key="1">
    <source>
        <dbReference type="ARBA" id="ARBA00007677"/>
    </source>
</evidence>
<keyword evidence="2" id="KW-0808">Transferase</keyword>
<dbReference type="Pfam" id="PF01793">
    <property type="entry name" value="Glyco_transf_15"/>
    <property type="match status" value="1"/>
</dbReference>
<dbReference type="GO" id="GO:0000026">
    <property type="term" value="F:alpha-1,2-mannosyltransferase activity"/>
    <property type="evidence" value="ECO:0007669"/>
    <property type="project" value="TreeGrafter"/>
</dbReference>
<dbReference type="AlphaFoldDB" id="A0A2T9Y1G4"/>
<dbReference type="PANTHER" id="PTHR31121:SF6">
    <property type="entry name" value="ALPHA-1,2 MANNOSYLTRANSFERASE KTR1"/>
    <property type="match status" value="1"/>
</dbReference>
<dbReference type="FunFam" id="3.90.550.10:FF:000051">
    <property type="entry name" value="Alpha-1,2-mannosyltransferase (Ktr4)"/>
    <property type="match status" value="1"/>
</dbReference>
<dbReference type="EMBL" id="MBFT01000960">
    <property type="protein sequence ID" value="PVU86157.1"/>
    <property type="molecule type" value="Genomic_DNA"/>
</dbReference>
<evidence type="ECO:0000256" key="3">
    <source>
        <dbReference type="SAM" id="Phobius"/>
    </source>
</evidence>
<evidence type="ECO:0000256" key="2">
    <source>
        <dbReference type="ARBA" id="ARBA00022679"/>
    </source>
</evidence>
<dbReference type="Proteomes" id="UP000245699">
    <property type="component" value="Unassembled WGS sequence"/>
</dbReference>
<keyword evidence="3" id="KW-0472">Membrane</keyword>
<protein>
    <submittedName>
        <fullName evidence="4">Uncharacterized protein</fullName>
    </submittedName>
</protein>
<dbReference type="SUPFAM" id="SSF53448">
    <property type="entry name" value="Nucleotide-diphospho-sugar transferases"/>
    <property type="match status" value="1"/>
</dbReference>